<proteinExistence type="inferred from homology"/>
<dbReference type="PANTHER" id="PTHR30349">
    <property type="entry name" value="PHAGE INTEGRASE-RELATED"/>
    <property type="match status" value="1"/>
</dbReference>
<evidence type="ECO:0000313" key="5">
    <source>
        <dbReference type="EMBL" id="RGU89665.1"/>
    </source>
</evidence>
<accession>A0AA92TRB8</accession>
<dbReference type="InterPro" id="IPR025269">
    <property type="entry name" value="SAM-like_dom"/>
</dbReference>
<dbReference type="InterPro" id="IPR011010">
    <property type="entry name" value="DNA_brk_join_enz"/>
</dbReference>
<dbReference type="Pfam" id="PF00589">
    <property type="entry name" value="Phage_integrase"/>
    <property type="match status" value="1"/>
</dbReference>
<evidence type="ECO:0000259" key="4">
    <source>
        <dbReference type="PROSITE" id="PS51898"/>
    </source>
</evidence>
<comment type="caution">
    <text evidence="5">The sequence shown here is derived from an EMBL/GenBank/DDBJ whole genome shotgun (WGS) entry which is preliminary data.</text>
</comment>
<evidence type="ECO:0000256" key="2">
    <source>
        <dbReference type="ARBA" id="ARBA00023125"/>
    </source>
</evidence>
<dbReference type="RefSeq" id="WP_118081977.1">
    <property type="nucleotide sequence ID" value="NZ_QRYP01000069.1"/>
</dbReference>
<dbReference type="PROSITE" id="PS51898">
    <property type="entry name" value="TYR_RECOMBINASE"/>
    <property type="match status" value="1"/>
</dbReference>
<dbReference type="GO" id="GO:0003677">
    <property type="term" value="F:DNA binding"/>
    <property type="evidence" value="ECO:0007669"/>
    <property type="project" value="UniProtKB-KW"/>
</dbReference>
<sequence length="364" mass="42862">MQVCKTVKLRMRDRRNGTKSLFLDFWPGYRDPETMELIRRRSLGMYIYADPANKQQKLYNDKILAKAEAIRCKVYIDVLDEKYDFFNRDRLKEDFLGYFRNMVNRNYVKCDAAYKHFEKFSKGKCTFEMLDVLYCNKYMEYLLDTKVSSRGGHVIKKSISRNTASAYWNVFKQVLTKAYRERRLTDDLASLLENISCTTPVKQSLTLEEVRRMYATECSIPVVRKAALFSCLTGLRISDILRLKWENIRSYADGGYYLDFICVKTKCQTQVPIGDDAYALIHPKTNRTYIFQGFKRTMTYGVMQNWLKECGIEKHITFHCLSHSKFFYLLNISELSILKNVTANDLETSYILFLSQLCNIQRTL</sequence>
<comment type="similarity">
    <text evidence="1">Belongs to the 'phage' integrase family.</text>
</comment>
<dbReference type="InterPro" id="IPR002104">
    <property type="entry name" value="Integrase_catalytic"/>
</dbReference>
<feature type="domain" description="Tyr recombinase" evidence="4">
    <location>
        <begin position="200"/>
        <end position="364"/>
    </location>
</feature>
<dbReference type="InterPro" id="IPR013762">
    <property type="entry name" value="Integrase-like_cat_sf"/>
</dbReference>
<keyword evidence="3" id="KW-0233">DNA recombination</keyword>
<dbReference type="EMBL" id="QRYP01000069">
    <property type="protein sequence ID" value="RGU89665.1"/>
    <property type="molecule type" value="Genomic_DNA"/>
</dbReference>
<name>A0AA92TRB8_9BACT</name>
<dbReference type="InterPro" id="IPR050090">
    <property type="entry name" value="Tyrosine_recombinase_XerCD"/>
</dbReference>
<dbReference type="GO" id="GO:0006310">
    <property type="term" value="P:DNA recombination"/>
    <property type="evidence" value="ECO:0007669"/>
    <property type="project" value="UniProtKB-KW"/>
</dbReference>
<dbReference type="InterPro" id="IPR010998">
    <property type="entry name" value="Integrase_recombinase_N"/>
</dbReference>
<organism evidence="5 6">
    <name type="scientific">Segatella copri</name>
    <dbReference type="NCBI Taxonomy" id="165179"/>
    <lineage>
        <taxon>Bacteria</taxon>
        <taxon>Pseudomonadati</taxon>
        <taxon>Bacteroidota</taxon>
        <taxon>Bacteroidia</taxon>
        <taxon>Bacteroidales</taxon>
        <taxon>Prevotellaceae</taxon>
        <taxon>Segatella</taxon>
    </lineage>
</organism>
<dbReference type="Gene3D" id="1.10.150.130">
    <property type="match status" value="1"/>
</dbReference>
<evidence type="ECO:0000313" key="6">
    <source>
        <dbReference type="Proteomes" id="UP000285236"/>
    </source>
</evidence>
<dbReference type="GO" id="GO:0015074">
    <property type="term" value="P:DNA integration"/>
    <property type="evidence" value="ECO:0007669"/>
    <property type="project" value="InterPro"/>
</dbReference>
<dbReference type="Gene3D" id="1.10.443.10">
    <property type="entry name" value="Intergrase catalytic core"/>
    <property type="match status" value="1"/>
</dbReference>
<protein>
    <submittedName>
        <fullName evidence="5">Site-specific integrase</fullName>
    </submittedName>
</protein>
<keyword evidence="2" id="KW-0238">DNA-binding</keyword>
<dbReference type="AlphaFoldDB" id="A0AA92TRB8"/>
<dbReference type="SUPFAM" id="SSF56349">
    <property type="entry name" value="DNA breaking-rejoining enzymes"/>
    <property type="match status" value="1"/>
</dbReference>
<evidence type="ECO:0000256" key="1">
    <source>
        <dbReference type="ARBA" id="ARBA00008857"/>
    </source>
</evidence>
<dbReference type="Pfam" id="PF13102">
    <property type="entry name" value="Phage_int_SAM_5"/>
    <property type="match status" value="1"/>
</dbReference>
<dbReference type="PANTHER" id="PTHR30349:SF64">
    <property type="entry name" value="PROPHAGE INTEGRASE INTD-RELATED"/>
    <property type="match status" value="1"/>
</dbReference>
<dbReference type="Proteomes" id="UP000285236">
    <property type="component" value="Unassembled WGS sequence"/>
</dbReference>
<reference evidence="5 6" key="1">
    <citation type="submission" date="2018-08" db="EMBL/GenBank/DDBJ databases">
        <title>A genome reference for cultivated species of the human gut microbiota.</title>
        <authorList>
            <person name="Zou Y."/>
            <person name="Xue W."/>
            <person name="Luo G."/>
        </authorList>
    </citation>
    <scope>NUCLEOTIDE SEQUENCE [LARGE SCALE GENOMIC DNA]</scope>
    <source>
        <strain evidence="5 6">AF15-25</strain>
    </source>
</reference>
<gene>
    <name evidence="5" type="ORF">DWW35_14865</name>
</gene>
<evidence type="ECO:0000256" key="3">
    <source>
        <dbReference type="ARBA" id="ARBA00023172"/>
    </source>
</evidence>